<feature type="compositionally biased region" description="Basic and acidic residues" evidence="6">
    <location>
        <begin position="117"/>
        <end position="127"/>
    </location>
</feature>
<protein>
    <submittedName>
        <fullName evidence="9">C2 domain protein</fullName>
    </submittedName>
</protein>
<keyword evidence="2" id="KW-0813">Transport</keyword>
<dbReference type="InterPro" id="IPR057349">
    <property type="entry name" value="C2_Mug190_3rd"/>
</dbReference>
<dbReference type="InterPro" id="IPR000008">
    <property type="entry name" value="C2_dom"/>
</dbReference>
<dbReference type="InParanoid" id="A0A2J6SFC8"/>
<comment type="subcellular location">
    <subcellularLocation>
        <location evidence="1">Membrane</location>
    </subcellularLocation>
</comment>
<feature type="region of interest" description="Disordered" evidence="6">
    <location>
        <begin position="1"/>
        <end position="166"/>
    </location>
</feature>
<dbReference type="GO" id="GO:0008289">
    <property type="term" value="F:lipid binding"/>
    <property type="evidence" value="ECO:0007669"/>
    <property type="project" value="UniProtKB-KW"/>
</dbReference>
<organism evidence="9 10">
    <name type="scientific">Hyaloscypha bicolor E</name>
    <dbReference type="NCBI Taxonomy" id="1095630"/>
    <lineage>
        <taxon>Eukaryota</taxon>
        <taxon>Fungi</taxon>
        <taxon>Dikarya</taxon>
        <taxon>Ascomycota</taxon>
        <taxon>Pezizomycotina</taxon>
        <taxon>Leotiomycetes</taxon>
        <taxon>Helotiales</taxon>
        <taxon>Hyaloscyphaceae</taxon>
        <taxon>Hyaloscypha</taxon>
        <taxon>Hyaloscypha bicolor</taxon>
    </lineage>
</organism>
<accession>A0A2J6SFC8</accession>
<evidence type="ECO:0000256" key="1">
    <source>
        <dbReference type="ARBA" id="ARBA00004370"/>
    </source>
</evidence>
<feature type="compositionally biased region" description="Basic and acidic residues" evidence="6">
    <location>
        <begin position="19"/>
        <end position="38"/>
    </location>
</feature>
<keyword evidence="5" id="KW-0472">Membrane</keyword>
<feature type="domain" description="SMP-LTD" evidence="8">
    <location>
        <begin position="265"/>
        <end position="488"/>
    </location>
</feature>
<dbReference type="Pfam" id="PF00168">
    <property type="entry name" value="C2"/>
    <property type="match status" value="2"/>
</dbReference>
<dbReference type="STRING" id="1095630.A0A2J6SFC8"/>
<dbReference type="PROSITE" id="PS50004">
    <property type="entry name" value="C2"/>
    <property type="match status" value="2"/>
</dbReference>
<feature type="compositionally biased region" description="Polar residues" evidence="6">
    <location>
        <begin position="69"/>
        <end position="83"/>
    </location>
</feature>
<name>A0A2J6SFC8_9HELO</name>
<dbReference type="CDD" id="cd21676">
    <property type="entry name" value="SMP_Mug190"/>
    <property type="match status" value="1"/>
</dbReference>
<feature type="compositionally biased region" description="Basic and acidic residues" evidence="6">
    <location>
        <begin position="135"/>
        <end position="150"/>
    </location>
</feature>
<feature type="compositionally biased region" description="Low complexity" evidence="6">
    <location>
        <begin position="1021"/>
        <end position="1032"/>
    </location>
</feature>
<dbReference type="GO" id="GO:0016020">
    <property type="term" value="C:membrane"/>
    <property type="evidence" value="ECO:0007669"/>
    <property type="project" value="UniProtKB-SubCell"/>
</dbReference>
<gene>
    <name evidence="9" type="ORF">K444DRAFT_623026</name>
</gene>
<evidence type="ECO:0000259" key="7">
    <source>
        <dbReference type="PROSITE" id="PS50004"/>
    </source>
</evidence>
<proteinExistence type="predicted"/>
<keyword evidence="3" id="KW-0445">Lipid transport</keyword>
<dbReference type="PANTHER" id="PTHR47348:SF2">
    <property type="entry name" value="MEIOTICALLY UP-REGULATED 190 PROTEIN"/>
    <property type="match status" value="1"/>
</dbReference>
<dbReference type="PANTHER" id="PTHR47348">
    <property type="entry name" value="MEIOTICALLY UP-REGULATED GENE 190 PROTEIN"/>
    <property type="match status" value="1"/>
</dbReference>
<dbReference type="AlphaFoldDB" id="A0A2J6SFC8"/>
<evidence type="ECO:0000256" key="5">
    <source>
        <dbReference type="ARBA" id="ARBA00023136"/>
    </source>
</evidence>
<dbReference type="RefSeq" id="XP_024726381.1">
    <property type="nucleotide sequence ID" value="XM_024882217.1"/>
</dbReference>
<evidence type="ECO:0000259" key="8">
    <source>
        <dbReference type="PROSITE" id="PS51847"/>
    </source>
</evidence>
<dbReference type="GO" id="GO:0006869">
    <property type="term" value="P:lipid transport"/>
    <property type="evidence" value="ECO:0007669"/>
    <property type="project" value="UniProtKB-KW"/>
</dbReference>
<dbReference type="EMBL" id="KZ613921">
    <property type="protein sequence ID" value="PMD49477.1"/>
    <property type="molecule type" value="Genomic_DNA"/>
</dbReference>
<evidence type="ECO:0000256" key="4">
    <source>
        <dbReference type="ARBA" id="ARBA00023121"/>
    </source>
</evidence>
<evidence type="ECO:0000256" key="3">
    <source>
        <dbReference type="ARBA" id="ARBA00023055"/>
    </source>
</evidence>
<feature type="domain" description="C2" evidence="7">
    <location>
        <begin position="664"/>
        <end position="810"/>
    </location>
</feature>
<evidence type="ECO:0000256" key="6">
    <source>
        <dbReference type="SAM" id="MobiDB-lite"/>
    </source>
</evidence>
<dbReference type="GeneID" id="36590294"/>
<dbReference type="Pfam" id="PF25669">
    <property type="entry name" value="SMP_MUG190-like"/>
    <property type="match status" value="1"/>
</dbReference>
<feature type="region of interest" description="Disordered" evidence="6">
    <location>
        <begin position="1021"/>
        <end position="1044"/>
    </location>
</feature>
<dbReference type="InterPro" id="IPR035892">
    <property type="entry name" value="C2_domain_sf"/>
</dbReference>
<sequence length="1044" mass="115594">MSSTGGSDGAGRPAPTPESKPDDSHHPTANDIVDESKSLPDLPGDQSTSTNKELPPPPLPRKDTGLLPVNTNQPTPQSESNSAAPKPVPRIDPLRADPTQYGQAYSERNPPPNIQGLREHEAKRQEASRAYFAETQEKEKPQKHTERKDQASAAEDGPQAGATDDVPIGAEKSNVLFHPTPEVNFDRVFKAIENDLRQVSCVVFGAIMILDWLFIGGGWKGLSKSLFPAGGVAAAVYYVLTHVGQQAAERKMESSDPKTEKLRYVPESVEWMNSLVETLWATLQQSFFDGIAEQVNDMIKPYIPENIPATVKITELGHGCHSVRVLSMRSLPDSEFGDLVPTHGLDKSGSVEQAKERENAAARGEGGVFYNLEIAIAYHESPFKPRKDHMHVDILAMVGPVPVPIYVQVKEFLATIRIRLQMHPDLPFLKNVTFALTESPKVNSCVSLGAPWALDLLNRPIIDNLLVSQIDAAAADFVQPKSMSLDMTMYVGGSDQKENTDAIGVLFVKIHRARNLAKQDTRGPGADPYLTIAFSKYEKPMYATRIIKGDRNPVWEESAVIMIRSEHVKRQENVLLRLWDSDTTGSDDVSGVCEFPLQELIMKVNQMQKREDKLQGDVAGTDAEGILEWEIGYFPRAEFKKQLRTDAQDPRDVHGDKIEVKEEDKVQNAQNTVPDPSLPSGILGLTIHQCINVQADNPNKKSMGQVQILGQDSDGEDDAKEETVSIEYIPSLYVTADINDKLVYRTRVKSITNAPNFNSSTETYVRDWRMATLTLSVWDTRKKSNDCLVGVVALKMSDIFHESSSIVKFYDLKGGAGTGRIRMSMIFRSMGVQLEENLLGYSVGSFVFSSNITCTGSNLNTRKLYLRNAGSERAIKSGEQSESGYTWTLNEKQRILPVHHRYMSPIALEFCGTSEAIPSPGPLGKKLAKNKHYAILWLFRLVDNKVSTFTLPIYKTNNPDRLLQNVVDEADDTMALEKVGEVKFEAKFSAGLDDSHEEFLGKGFGSHDHWSAFQSWKAARASGQRSSQAERSTNGTVARLSKGL</sequence>
<dbReference type="InterPro" id="IPR031468">
    <property type="entry name" value="SMP_LBD"/>
</dbReference>
<keyword evidence="10" id="KW-1185">Reference proteome</keyword>
<dbReference type="PROSITE" id="PS51847">
    <property type="entry name" value="SMP"/>
    <property type="match status" value="1"/>
</dbReference>
<dbReference type="Pfam" id="PF25331">
    <property type="entry name" value="C2_Mug190_3rd"/>
    <property type="match status" value="1"/>
</dbReference>
<dbReference type="Proteomes" id="UP000235371">
    <property type="component" value="Unassembled WGS sequence"/>
</dbReference>
<feature type="domain" description="C2" evidence="7">
    <location>
        <begin position="485"/>
        <end position="612"/>
    </location>
</feature>
<dbReference type="SUPFAM" id="SSF49562">
    <property type="entry name" value="C2 domain (Calcium/lipid-binding domain, CaLB)"/>
    <property type="match status" value="2"/>
</dbReference>
<evidence type="ECO:0000313" key="9">
    <source>
        <dbReference type="EMBL" id="PMD49477.1"/>
    </source>
</evidence>
<dbReference type="OrthoDB" id="419768at2759"/>
<evidence type="ECO:0000313" key="10">
    <source>
        <dbReference type="Proteomes" id="UP000235371"/>
    </source>
</evidence>
<evidence type="ECO:0000256" key="2">
    <source>
        <dbReference type="ARBA" id="ARBA00022448"/>
    </source>
</evidence>
<dbReference type="SMART" id="SM00239">
    <property type="entry name" value="C2"/>
    <property type="match status" value="2"/>
</dbReference>
<keyword evidence="4" id="KW-0446">Lipid-binding</keyword>
<dbReference type="Gene3D" id="2.60.40.150">
    <property type="entry name" value="C2 domain"/>
    <property type="match status" value="2"/>
</dbReference>
<reference evidence="9 10" key="1">
    <citation type="submission" date="2016-04" db="EMBL/GenBank/DDBJ databases">
        <title>A degradative enzymes factory behind the ericoid mycorrhizal symbiosis.</title>
        <authorList>
            <consortium name="DOE Joint Genome Institute"/>
            <person name="Martino E."/>
            <person name="Morin E."/>
            <person name="Grelet G."/>
            <person name="Kuo A."/>
            <person name="Kohler A."/>
            <person name="Daghino S."/>
            <person name="Barry K."/>
            <person name="Choi C."/>
            <person name="Cichocki N."/>
            <person name="Clum A."/>
            <person name="Copeland A."/>
            <person name="Hainaut M."/>
            <person name="Haridas S."/>
            <person name="Labutti K."/>
            <person name="Lindquist E."/>
            <person name="Lipzen A."/>
            <person name="Khouja H.-R."/>
            <person name="Murat C."/>
            <person name="Ohm R."/>
            <person name="Olson A."/>
            <person name="Spatafora J."/>
            <person name="Veneault-Fourrey C."/>
            <person name="Henrissat B."/>
            <person name="Grigoriev I."/>
            <person name="Martin F."/>
            <person name="Perotto S."/>
        </authorList>
    </citation>
    <scope>NUCLEOTIDE SEQUENCE [LARGE SCALE GENOMIC DNA]</scope>
    <source>
        <strain evidence="9 10">E</strain>
    </source>
</reference>